<gene>
    <name evidence="5" type="ORF">SAMN05660443_0386</name>
</gene>
<dbReference type="RefSeq" id="WP_091958335.1">
    <property type="nucleotide sequence ID" value="NZ_FOLH01000001.1"/>
</dbReference>
<dbReference type="PANTHER" id="PTHR44591:SF14">
    <property type="entry name" value="PROTEIN PILG"/>
    <property type="match status" value="1"/>
</dbReference>
<dbReference type="OrthoDB" id="7569831at2"/>
<accession>A0A1I1E7W8</accession>
<dbReference type="InterPro" id="IPR001789">
    <property type="entry name" value="Sig_transdc_resp-reg_receiver"/>
</dbReference>
<dbReference type="AlphaFoldDB" id="A0A1I1E7W8"/>
<sequence length="119" mass="13217">MPQALKILLVDDSRVARLTLKHLIKECGQEVEIQEAANADEALDLVKEHTFDKALIDYNMPGRDGIELASEIQKIQPDLALVLVTANVQDAIQERAAQQGMKFLGKPVTQEQLNQLINS</sequence>
<dbReference type="Gene3D" id="3.40.50.2300">
    <property type="match status" value="1"/>
</dbReference>
<dbReference type="Pfam" id="PF00072">
    <property type="entry name" value="Response_reg"/>
    <property type="match status" value="1"/>
</dbReference>
<dbReference type="SMART" id="SM00448">
    <property type="entry name" value="REC"/>
    <property type="match status" value="1"/>
</dbReference>
<feature type="modified residue" description="4-aspartylphosphate" evidence="3">
    <location>
        <position position="57"/>
    </location>
</feature>
<evidence type="ECO:0000256" key="3">
    <source>
        <dbReference type="PROSITE-ProRule" id="PRU00169"/>
    </source>
</evidence>
<evidence type="ECO:0000313" key="6">
    <source>
        <dbReference type="Proteomes" id="UP000199058"/>
    </source>
</evidence>
<dbReference type="PROSITE" id="PS50110">
    <property type="entry name" value="RESPONSE_REGULATORY"/>
    <property type="match status" value="1"/>
</dbReference>
<evidence type="ECO:0000313" key="5">
    <source>
        <dbReference type="EMBL" id="SFB82732.1"/>
    </source>
</evidence>
<evidence type="ECO:0000256" key="2">
    <source>
        <dbReference type="ARBA" id="ARBA00023012"/>
    </source>
</evidence>
<dbReference type="InterPro" id="IPR011006">
    <property type="entry name" value="CheY-like_superfamily"/>
</dbReference>
<dbReference type="SUPFAM" id="SSF52172">
    <property type="entry name" value="CheY-like"/>
    <property type="match status" value="1"/>
</dbReference>
<name>A0A1I1E7W8_9GAMM</name>
<protein>
    <submittedName>
        <fullName evidence="5">Response regulator receiver domain-containing protein</fullName>
    </submittedName>
</protein>
<keyword evidence="1 3" id="KW-0597">Phosphoprotein</keyword>
<keyword evidence="2" id="KW-0902">Two-component regulatory system</keyword>
<dbReference type="CDD" id="cd17546">
    <property type="entry name" value="REC_hyHK_CKI1_RcsC-like"/>
    <property type="match status" value="1"/>
</dbReference>
<reference evidence="5 6" key="1">
    <citation type="submission" date="2016-10" db="EMBL/GenBank/DDBJ databases">
        <authorList>
            <person name="de Groot N.N."/>
        </authorList>
    </citation>
    <scope>NUCLEOTIDE SEQUENCE [LARGE SCALE GENOMIC DNA]</scope>
    <source>
        <strain evidence="5 6">DSM 18438</strain>
    </source>
</reference>
<dbReference type="GO" id="GO:0000160">
    <property type="term" value="P:phosphorelay signal transduction system"/>
    <property type="evidence" value="ECO:0007669"/>
    <property type="project" value="UniProtKB-KW"/>
</dbReference>
<evidence type="ECO:0000256" key="1">
    <source>
        <dbReference type="ARBA" id="ARBA00022553"/>
    </source>
</evidence>
<dbReference type="PANTHER" id="PTHR44591">
    <property type="entry name" value="STRESS RESPONSE REGULATOR PROTEIN 1"/>
    <property type="match status" value="1"/>
</dbReference>
<dbReference type="Proteomes" id="UP000199058">
    <property type="component" value="Unassembled WGS sequence"/>
</dbReference>
<feature type="domain" description="Response regulatory" evidence="4">
    <location>
        <begin position="6"/>
        <end position="119"/>
    </location>
</feature>
<proteinExistence type="predicted"/>
<dbReference type="STRING" id="1122252.SAMN05660443_0386"/>
<keyword evidence="6" id="KW-1185">Reference proteome</keyword>
<evidence type="ECO:0000259" key="4">
    <source>
        <dbReference type="PROSITE" id="PS50110"/>
    </source>
</evidence>
<dbReference type="EMBL" id="FOLH01000001">
    <property type="protein sequence ID" value="SFB82732.1"/>
    <property type="molecule type" value="Genomic_DNA"/>
</dbReference>
<organism evidence="5 6">
    <name type="scientific">Marinospirillum celere</name>
    <dbReference type="NCBI Taxonomy" id="1122252"/>
    <lineage>
        <taxon>Bacteria</taxon>
        <taxon>Pseudomonadati</taxon>
        <taxon>Pseudomonadota</taxon>
        <taxon>Gammaproteobacteria</taxon>
        <taxon>Oceanospirillales</taxon>
        <taxon>Oceanospirillaceae</taxon>
        <taxon>Marinospirillum</taxon>
    </lineage>
</organism>
<dbReference type="InterPro" id="IPR050595">
    <property type="entry name" value="Bact_response_regulator"/>
</dbReference>